<protein>
    <submittedName>
        <fullName evidence="1">Uncharacterized protein</fullName>
    </submittedName>
</protein>
<evidence type="ECO:0000313" key="1">
    <source>
        <dbReference type="EMBL" id="MPC27117.1"/>
    </source>
</evidence>
<name>A0A5B7E1A4_PORTR</name>
<evidence type="ECO:0000313" key="2">
    <source>
        <dbReference type="Proteomes" id="UP000324222"/>
    </source>
</evidence>
<accession>A0A5B7E1A4</accession>
<dbReference type="AlphaFoldDB" id="A0A5B7E1A4"/>
<proteinExistence type="predicted"/>
<sequence length="67" mass="7750">MSLLSHDIVEALRKSSAPFDCREESHDKHSHFIGRKMTYDDVVETYGVVRAANDIIRHRTSQTSLKY</sequence>
<dbReference type="EMBL" id="VSRR010001694">
    <property type="protein sequence ID" value="MPC27117.1"/>
    <property type="molecule type" value="Genomic_DNA"/>
</dbReference>
<reference evidence="1 2" key="1">
    <citation type="submission" date="2019-05" db="EMBL/GenBank/DDBJ databases">
        <title>Another draft genome of Portunus trituberculatus and its Hox gene families provides insights of decapod evolution.</title>
        <authorList>
            <person name="Jeong J.-H."/>
            <person name="Song I."/>
            <person name="Kim S."/>
            <person name="Choi T."/>
            <person name="Kim D."/>
            <person name="Ryu S."/>
            <person name="Kim W."/>
        </authorList>
    </citation>
    <scope>NUCLEOTIDE SEQUENCE [LARGE SCALE GENOMIC DNA]</scope>
    <source>
        <tissue evidence="1">Muscle</tissue>
    </source>
</reference>
<keyword evidence="2" id="KW-1185">Reference proteome</keyword>
<dbReference type="Proteomes" id="UP000324222">
    <property type="component" value="Unassembled WGS sequence"/>
</dbReference>
<gene>
    <name evidence="1" type="ORF">E2C01_020278</name>
</gene>
<comment type="caution">
    <text evidence="1">The sequence shown here is derived from an EMBL/GenBank/DDBJ whole genome shotgun (WGS) entry which is preliminary data.</text>
</comment>
<organism evidence="1 2">
    <name type="scientific">Portunus trituberculatus</name>
    <name type="common">Swimming crab</name>
    <name type="synonym">Neptunus trituberculatus</name>
    <dbReference type="NCBI Taxonomy" id="210409"/>
    <lineage>
        <taxon>Eukaryota</taxon>
        <taxon>Metazoa</taxon>
        <taxon>Ecdysozoa</taxon>
        <taxon>Arthropoda</taxon>
        <taxon>Crustacea</taxon>
        <taxon>Multicrustacea</taxon>
        <taxon>Malacostraca</taxon>
        <taxon>Eumalacostraca</taxon>
        <taxon>Eucarida</taxon>
        <taxon>Decapoda</taxon>
        <taxon>Pleocyemata</taxon>
        <taxon>Brachyura</taxon>
        <taxon>Eubrachyura</taxon>
        <taxon>Portunoidea</taxon>
        <taxon>Portunidae</taxon>
        <taxon>Portuninae</taxon>
        <taxon>Portunus</taxon>
    </lineage>
</organism>